<dbReference type="AlphaFoldDB" id="A0A319E979"/>
<evidence type="ECO:0000313" key="1">
    <source>
        <dbReference type="EMBL" id="PYI04665.1"/>
    </source>
</evidence>
<gene>
    <name evidence="1" type="ORF">BO78DRAFT_167138</name>
</gene>
<evidence type="ECO:0000313" key="2">
    <source>
        <dbReference type="Proteomes" id="UP000248423"/>
    </source>
</evidence>
<dbReference type="Proteomes" id="UP000248423">
    <property type="component" value="Unassembled WGS sequence"/>
</dbReference>
<accession>A0A319E979</accession>
<sequence length="214" mass="24097">MATEGHQDIAFLCLEYRESLDINYAPLIGELSERCNLVRLPTTAIALRYLENCKPRSIIVTDGGISKPWNYNMVQRLKDYIEDGGWVIFALDFASSTVGEEFDNFFGHGFGIPWEYGGRFQMRCEFNQGCTIPIGPVPGPDYSYDIEVHAIKNALPVEQIVVPLKDATRPEKSSSAAVVGKQLGNGFLIYCGNERVEVDLYKVLMSVCNWQWLI</sequence>
<keyword evidence="2" id="KW-1185">Reference proteome</keyword>
<organism evidence="1 2">
    <name type="scientific">Aspergillus sclerotiicarbonarius (strain CBS 121057 / IBT 28362)</name>
    <dbReference type="NCBI Taxonomy" id="1448318"/>
    <lineage>
        <taxon>Eukaryota</taxon>
        <taxon>Fungi</taxon>
        <taxon>Dikarya</taxon>
        <taxon>Ascomycota</taxon>
        <taxon>Pezizomycotina</taxon>
        <taxon>Eurotiomycetes</taxon>
        <taxon>Eurotiomycetidae</taxon>
        <taxon>Eurotiales</taxon>
        <taxon>Aspergillaceae</taxon>
        <taxon>Aspergillus</taxon>
        <taxon>Aspergillus subgen. Circumdati</taxon>
    </lineage>
</organism>
<name>A0A319E979_ASPSB</name>
<proteinExistence type="predicted"/>
<dbReference type="EMBL" id="KZ826366">
    <property type="protein sequence ID" value="PYI04665.1"/>
    <property type="molecule type" value="Genomic_DNA"/>
</dbReference>
<reference evidence="1 2" key="1">
    <citation type="submission" date="2018-02" db="EMBL/GenBank/DDBJ databases">
        <title>The genomes of Aspergillus section Nigri reveals drivers in fungal speciation.</title>
        <authorList>
            <consortium name="DOE Joint Genome Institute"/>
            <person name="Vesth T.C."/>
            <person name="Nybo J."/>
            <person name="Theobald S."/>
            <person name="Brandl J."/>
            <person name="Frisvad J.C."/>
            <person name="Nielsen K.F."/>
            <person name="Lyhne E.K."/>
            <person name="Kogle M.E."/>
            <person name="Kuo A."/>
            <person name="Riley R."/>
            <person name="Clum A."/>
            <person name="Nolan M."/>
            <person name="Lipzen A."/>
            <person name="Salamov A."/>
            <person name="Henrissat B."/>
            <person name="Wiebenga A."/>
            <person name="De vries R.P."/>
            <person name="Grigoriev I.V."/>
            <person name="Mortensen U.H."/>
            <person name="Andersen M.R."/>
            <person name="Baker S.E."/>
        </authorList>
    </citation>
    <scope>NUCLEOTIDE SEQUENCE [LARGE SCALE GENOMIC DNA]</scope>
    <source>
        <strain evidence="1 2">CBS 121057</strain>
    </source>
</reference>
<protein>
    <submittedName>
        <fullName evidence="1">Uncharacterized protein</fullName>
    </submittedName>
</protein>
<dbReference type="VEuPathDB" id="FungiDB:BO78DRAFT_167138"/>
<dbReference type="OrthoDB" id="245563at2759"/>
<dbReference type="STRING" id="1448318.A0A319E979"/>